<dbReference type="InterPro" id="IPR005764">
    <property type="entry name" value="Ade_phspho_trans"/>
</dbReference>
<evidence type="ECO:0000256" key="2">
    <source>
        <dbReference type="ARBA" id="ARBA00003968"/>
    </source>
</evidence>
<dbReference type="FunFam" id="3.40.50.2020:FF:000004">
    <property type="entry name" value="Adenine phosphoribosyltransferase"/>
    <property type="match status" value="1"/>
</dbReference>
<dbReference type="GO" id="GO:0002055">
    <property type="term" value="F:adenine binding"/>
    <property type="evidence" value="ECO:0007669"/>
    <property type="project" value="TreeGrafter"/>
</dbReference>
<sequence>MKKNRNKASLADLEKSIVAIADWPEPGVTFRDITPLLEDPELFRATIDRLAAACADKRIDKIVGLDARGFIFASTLAYKLGAGLVLARKKGKLPRETCGRGYGLEYGKAVLEIHKDSIKEGEKILIVDDVLATGGTMAAASGIVEELKGDIVGILCLIELPALNGRKKLEAYEVESLFEF</sequence>
<dbReference type="GO" id="GO:0005737">
    <property type="term" value="C:cytoplasm"/>
    <property type="evidence" value="ECO:0007669"/>
    <property type="project" value="UniProtKB-SubCell"/>
</dbReference>
<evidence type="ECO:0000256" key="9">
    <source>
        <dbReference type="ARBA" id="ARBA00022676"/>
    </source>
</evidence>
<feature type="domain" description="Phosphoribosyltransferase" evidence="13">
    <location>
        <begin position="43"/>
        <end position="175"/>
    </location>
</feature>
<comment type="subcellular location">
    <subcellularLocation>
        <location evidence="3 12">Cytoplasm</location>
    </subcellularLocation>
</comment>
<gene>
    <name evidence="12" type="primary">apt</name>
    <name evidence="14" type="ORF">A2227_00320</name>
</gene>
<dbReference type="GO" id="GO:0044209">
    <property type="term" value="P:AMP salvage"/>
    <property type="evidence" value="ECO:0007669"/>
    <property type="project" value="UniProtKB-UniRule"/>
</dbReference>
<evidence type="ECO:0000256" key="8">
    <source>
        <dbReference type="ARBA" id="ARBA00022490"/>
    </source>
</evidence>
<dbReference type="Pfam" id="PF00156">
    <property type="entry name" value="Pribosyltran"/>
    <property type="match status" value="1"/>
</dbReference>
<dbReference type="NCBIfam" id="NF002634">
    <property type="entry name" value="PRK02304.1-3"/>
    <property type="match status" value="1"/>
</dbReference>
<dbReference type="HAMAP" id="MF_00004">
    <property type="entry name" value="Aden_phosphoribosyltr"/>
    <property type="match status" value="1"/>
</dbReference>
<dbReference type="InterPro" id="IPR000836">
    <property type="entry name" value="PRTase_dom"/>
</dbReference>
<dbReference type="Gene3D" id="3.40.50.2020">
    <property type="match status" value="1"/>
</dbReference>
<organism evidence="14 15">
    <name type="scientific">Candidatus Falkowbacteria bacterium RIFOXYA2_FULL_47_19</name>
    <dbReference type="NCBI Taxonomy" id="1797994"/>
    <lineage>
        <taxon>Bacteria</taxon>
        <taxon>Candidatus Falkowiibacteriota</taxon>
    </lineage>
</organism>
<dbReference type="STRING" id="1797994.A2227_00320"/>
<keyword evidence="8 12" id="KW-0963">Cytoplasm</keyword>
<proteinExistence type="inferred from homology"/>
<dbReference type="PANTHER" id="PTHR32315:SF3">
    <property type="entry name" value="ADENINE PHOSPHORIBOSYLTRANSFERASE"/>
    <property type="match status" value="1"/>
</dbReference>
<dbReference type="GO" id="GO:0006166">
    <property type="term" value="P:purine ribonucleoside salvage"/>
    <property type="evidence" value="ECO:0007669"/>
    <property type="project" value="UniProtKB-UniRule"/>
</dbReference>
<reference evidence="14 15" key="1">
    <citation type="journal article" date="2016" name="Nat. Commun.">
        <title>Thousands of microbial genomes shed light on interconnected biogeochemical processes in an aquifer system.</title>
        <authorList>
            <person name="Anantharaman K."/>
            <person name="Brown C.T."/>
            <person name="Hug L.A."/>
            <person name="Sharon I."/>
            <person name="Castelle C.J."/>
            <person name="Probst A.J."/>
            <person name="Thomas B.C."/>
            <person name="Singh A."/>
            <person name="Wilkins M.J."/>
            <person name="Karaoz U."/>
            <person name="Brodie E.L."/>
            <person name="Williams K.H."/>
            <person name="Hubbard S.S."/>
            <person name="Banfield J.F."/>
        </authorList>
    </citation>
    <scope>NUCLEOTIDE SEQUENCE [LARGE SCALE GENOMIC DNA]</scope>
</reference>
<dbReference type="NCBIfam" id="NF002636">
    <property type="entry name" value="PRK02304.1-5"/>
    <property type="match status" value="1"/>
</dbReference>
<evidence type="ECO:0000256" key="4">
    <source>
        <dbReference type="ARBA" id="ARBA00004659"/>
    </source>
</evidence>
<dbReference type="Proteomes" id="UP000178367">
    <property type="component" value="Unassembled WGS sequence"/>
</dbReference>
<keyword evidence="9 12" id="KW-0328">Glycosyltransferase</keyword>
<evidence type="ECO:0000256" key="3">
    <source>
        <dbReference type="ARBA" id="ARBA00004496"/>
    </source>
</evidence>
<dbReference type="CDD" id="cd06223">
    <property type="entry name" value="PRTases_typeI"/>
    <property type="match status" value="1"/>
</dbReference>
<keyword evidence="10 12" id="KW-0808">Transferase</keyword>
<evidence type="ECO:0000313" key="15">
    <source>
        <dbReference type="Proteomes" id="UP000178367"/>
    </source>
</evidence>
<comment type="pathway">
    <text evidence="4 12">Purine metabolism; AMP biosynthesis via salvage pathway; AMP from adenine: step 1/1.</text>
</comment>
<evidence type="ECO:0000259" key="13">
    <source>
        <dbReference type="Pfam" id="PF00156"/>
    </source>
</evidence>
<comment type="similarity">
    <text evidence="5 12">Belongs to the purine/pyrimidine phosphoribosyltransferase family.</text>
</comment>
<dbReference type="UniPathway" id="UPA00588">
    <property type="reaction ID" value="UER00646"/>
</dbReference>
<evidence type="ECO:0000256" key="7">
    <source>
        <dbReference type="ARBA" id="ARBA00011893"/>
    </source>
</evidence>
<comment type="function">
    <text evidence="2 12">Catalyzes a salvage reaction resulting in the formation of AMP, that is energically less costly than de novo synthesis.</text>
</comment>
<evidence type="ECO:0000313" key="14">
    <source>
        <dbReference type="EMBL" id="OGF25642.1"/>
    </source>
</evidence>
<evidence type="ECO:0000256" key="11">
    <source>
        <dbReference type="ARBA" id="ARBA00022726"/>
    </source>
</evidence>
<dbReference type="NCBIfam" id="TIGR01090">
    <property type="entry name" value="apt"/>
    <property type="match status" value="1"/>
</dbReference>
<comment type="catalytic activity">
    <reaction evidence="1 12">
        <text>AMP + diphosphate = 5-phospho-alpha-D-ribose 1-diphosphate + adenine</text>
        <dbReference type="Rhea" id="RHEA:16609"/>
        <dbReference type="ChEBI" id="CHEBI:16708"/>
        <dbReference type="ChEBI" id="CHEBI:33019"/>
        <dbReference type="ChEBI" id="CHEBI:58017"/>
        <dbReference type="ChEBI" id="CHEBI:456215"/>
        <dbReference type="EC" id="2.4.2.7"/>
    </reaction>
</comment>
<dbReference type="PANTHER" id="PTHR32315">
    <property type="entry name" value="ADENINE PHOSPHORIBOSYLTRANSFERASE"/>
    <property type="match status" value="1"/>
</dbReference>
<comment type="subunit">
    <text evidence="6 12">Homodimer.</text>
</comment>
<comment type="caution">
    <text evidence="14">The sequence shown here is derived from an EMBL/GenBank/DDBJ whole genome shotgun (WGS) entry which is preliminary data.</text>
</comment>
<protein>
    <recommendedName>
        <fullName evidence="7 12">Adenine phosphoribosyltransferase</fullName>
        <shortName evidence="12">APRT</shortName>
        <ecNumber evidence="7 12">2.4.2.7</ecNumber>
    </recommendedName>
</protein>
<evidence type="ECO:0000256" key="1">
    <source>
        <dbReference type="ARBA" id="ARBA00000868"/>
    </source>
</evidence>
<evidence type="ECO:0000256" key="6">
    <source>
        <dbReference type="ARBA" id="ARBA00011738"/>
    </source>
</evidence>
<dbReference type="GO" id="GO:0006168">
    <property type="term" value="P:adenine salvage"/>
    <property type="evidence" value="ECO:0007669"/>
    <property type="project" value="InterPro"/>
</dbReference>
<dbReference type="InterPro" id="IPR029057">
    <property type="entry name" value="PRTase-like"/>
</dbReference>
<evidence type="ECO:0000256" key="10">
    <source>
        <dbReference type="ARBA" id="ARBA00022679"/>
    </source>
</evidence>
<dbReference type="EMBL" id="MFGB01000020">
    <property type="protein sequence ID" value="OGF25642.1"/>
    <property type="molecule type" value="Genomic_DNA"/>
</dbReference>
<name>A0A1F5SGA4_9BACT</name>
<evidence type="ECO:0000256" key="12">
    <source>
        <dbReference type="HAMAP-Rule" id="MF_00004"/>
    </source>
</evidence>
<dbReference type="AlphaFoldDB" id="A0A1F5SGA4"/>
<dbReference type="SUPFAM" id="SSF53271">
    <property type="entry name" value="PRTase-like"/>
    <property type="match status" value="1"/>
</dbReference>
<dbReference type="GO" id="GO:0016208">
    <property type="term" value="F:AMP binding"/>
    <property type="evidence" value="ECO:0007669"/>
    <property type="project" value="TreeGrafter"/>
</dbReference>
<dbReference type="GO" id="GO:0003999">
    <property type="term" value="F:adenine phosphoribosyltransferase activity"/>
    <property type="evidence" value="ECO:0007669"/>
    <property type="project" value="UniProtKB-UniRule"/>
</dbReference>
<keyword evidence="11 12" id="KW-0660">Purine salvage</keyword>
<accession>A0A1F5SGA4</accession>
<dbReference type="EC" id="2.4.2.7" evidence="7 12"/>
<dbReference type="InterPro" id="IPR050054">
    <property type="entry name" value="UPRTase/APRTase"/>
</dbReference>
<evidence type="ECO:0000256" key="5">
    <source>
        <dbReference type="ARBA" id="ARBA00008391"/>
    </source>
</evidence>